<dbReference type="InterPro" id="IPR001680">
    <property type="entry name" value="WD40_rpt"/>
</dbReference>
<dbReference type="Gene3D" id="2.130.10.10">
    <property type="entry name" value="YVTN repeat-like/Quinoprotein amine dehydrogenase"/>
    <property type="match status" value="2"/>
</dbReference>
<feature type="domain" description="ARID" evidence="3">
    <location>
        <begin position="773"/>
        <end position="866"/>
    </location>
</feature>
<feature type="compositionally biased region" description="Basic and acidic residues" evidence="2">
    <location>
        <begin position="205"/>
        <end position="215"/>
    </location>
</feature>
<dbReference type="SUPFAM" id="SSF46774">
    <property type="entry name" value="ARID-like"/>
    <property type="match status" value="1"/>
</dbReference>
<feature type="compositionally biased region" description="Basic and acidic residues" evidence="2">
    <location>
        <begin position="1"/>
        <end position="11"/>
    </location>
</feature>
<evidence type="ECO:0000313" key="5">
    <source>
        <dbReference type="Proteomes" id="UP000664534"/>
    </source>
</evidence>
<feature type="repeat" description="WD" evidence="1">
    <location>
        <begin position="609"/>
        <end position="650"/>
    </location>
</feature>
<evidence type="ECO:0000256" key="1">
    <source>
        <dbReference type="PROSITE-ProRule" id="PRU00221"/>
    </source>
</evidence>
<gene>
    <name evidence="4" type="ORF">IMSHALPRED_001717</name>
</gene>
<dbReference type="Pfam" id="PF01388">
    <property type="entry name" value="ARID"/>
    <property type="match status" value="1"/>
</dbReference>
<dbReference type="Gene3D" id="1.10.150.60">
    <property type="entry name" value="ARID DNA-binding domain"/>
    <property type="match status" value="1"/>
</dbReference>
<keyword evidence="5" id="KW-1185">Reference proteome</keyword>
<sequence length="971" mass="108809">MSAEYDVHAETESEDGGVPLAKVESDEMDIDAGSDTTPSSQGSDESSSSSTNAWGAAHPSSVGELNEHEDHTAEHQHTPAPLNEIVSDLMTSPFSVPQAALGMTSPLISDTPHNFETSFNVIDPLFGTIDQVQNFQSNNGDSNGDSQEQWTDLDQPTGSMNHHLSSNGISPPDSLSSHLWSAPSDMPQASIDPLPTAADNVTTTEHSEPPAHTTEDETAQDASQDFLEGYPTPAGMDHTDESEEDWLALSEDSYSIFNSDIDHVNGTLHTLSQASNMVAYFDHDDLEDNGCYFSVSLFFRYWKQMYTNHKPDYPRISQLANEHEKVRRPDKITTSDLGQCDYQGIHWSRYQTTKQEAREVRRMTYKNLRNISPSEQPFATKAFKANFPGAVIPNSDCYFRFKEMDTKRRPDFSHFQLRHNLSATSKNAVFYTNRPPRHDGISAFDAWKSRNKTIVCLNPETGTEECVMDVRKRYNKDDPKIDKIHAMTAGNGVLVAGSFEGVYAMKSLAADFRSAPVIRTIATGGDVSTNHIHTHLDRQGGLPRVVFDSNDRSVRILDCYTSGWVACHKYPYQVNCSITSPDGRLRLLNGDNCEPIVANAETGETLARLPGHNDFGFACDWAPDGITMATGHQDGLVKVWDARKLDESIQTIAMEQAGCRSLQFSPLGSGKRVLVLAEPGDFVHIVDAQTFESKQTIDFFGEISGISMPPDGSKLYIANADSVYGGLLEFERSWDSTVYNRRQPSRVPEDLEDEHEEMVDCIVDGVQPAQRFPKIGDKLHQHVEPFMHRKGLPFDRLSTIKEQPIEFERLFFKCLDMGGGQRITALGEWSSVARTFGSSCEDAVSFGQQLYEYWQDNIAPYETSLPLARMTHEWRRATDREISGRVRSQGAGENGSLKPRTFWQAGGERQYGRDYKDPRRKDFKIGRKSEDLDWLSESDMEDDPRVMFPKGQRGRLWTPRSEVDDDRVLTM</sequence>
<name>A0A8H3J3H5_9LECA</name>
<dbReference type="GO" id="GO:0003677">
    <property type="term" value="F:DNA binding"/>
    <property type="evidence" value="ECO:0007669"/>
    <property type="project" value="InterPro"/>
</dbReference>
<dbReference type="PROSITE" id="PS51011">
    <property type="entry name" value="ARID"/>
    <property type="match status" value="1"/>
</dbReference>
<proteinExistence type="predicted"/>
<accession>A0A8H3J3H5</accession>
<dbReference type="InterPro" id="IPR036431">
    <property type="entry name" value="ARID_dom_sf"/>
</dbReference>
<keyword evidence="1" id="KW-0853">WD repeat</keyword>
<reference evidence="4" key="1">
    <citation type="submission" date="2021-03" db="EMBL/GenBank/DDBJ databases">
        <authorList>
            <person name="Tagirdzhanova G."/>
        </authorList>
    </citation>
    <scope>NUCLEOTIDE SEQUENCE</scope>
</reference>
<feature type="region of interest" description="Disordered" evidence="2">
    <location>
        <begin position="941"/>
        <end position="971"/>
    </location>
</feature>
<comment type="caution">
    <text evidence="4">The sequence shown here is derived from an EMBL/GenBank/DDBJ whole genome shotgun (WGS) entry which is preliminary data.</text>
</comment>
<protein>
    <recommendedName>
        <fullName evidence="3">ARID domain-containing protein</fullName>
    </recommendedName>
</protein>
<dbReference type="OrthoDB" id="20669at2759"/>
<feature type="compositionally biased region" description="Low complexity" evidence="2">
    <location>
        <begin position="39"/>
        <end position="50"/>
    </location>
</feature>
<dbReference type="Proteomes" id="UP000664534">
    <property type="component" value="Unassembled WGS sequence"/>
</dbReference>
<dbReference type="InterPro" id="IPR011047">
    <property type="entry name" value="Quinoprotein_ADH-like_sf"/>
</dbReference>
<evidence type="ECO:0000256" key="2">
    <source>
        <dbReference type="SAM" id="MobiDB-lite"/>
    </source>
</evidence>
<dbReference type="EMBL" id="CAJPDT010000126">
    <property type="protein sequence ID" value="CAF9940020.1"/>
    <property type="molecule type" value="Genomic_DNA"/>
</dbReference>
<dbReference type="PROSITE" id="PS50082">
    <property type="entry name" value="WD_REPEATS_2"/>
    <property type="match status" value="1"/>
</dbReference>
<feature type="compositionally biased region" description="Polar residues" evidence="2">
    <location>
        <begin position="133"/>
        <end position="179"/>
    </location>
</feature>
<dbReference type="InterPro" id="IPR015943">
    <property type="entry name" value="WD40/YVTN_repeat-like_dom_sf"/>
</dbReference>
<feature type="region of interest" description="Disordered" evidence="2">
    <location>
        <begin position="133"/>
        <end position="221"/>
    </location>
</feature>
<dbReference type="SMART" id="SM01014">
    <property type="entry name" value="ARID"/>
    <property type="match status" value="1"/>
</dbReference>
<evidence type="ECO:0000313" key="4">
    <source>
        <dbReference type="EMBL" id="CAF9940020.1"/>
    </source>
</evidence>
<dbReference type="PROSITE" id="PS50294">
    <property type="entry name" value="WD_REPEATS_REGION"/>
    <property type="match status" value="1"/>
</dbReference>
<organism evidence="4 5">
    <name type="scientific">Imshaugia aleurites</name>
    <dbReference type="NCBI Taxonomy" id="172621"/>
    <lineage>
        <taxon>Eukaryota</taxon>
        <taxon>Fungi</taxon>
        <taxon>Dikarya</taxon>
        <taxon>Ascomycota</taxon>
        <taxon>Pezizomycotina</taxon>
        <taxon>Lecanoromycetes</taxon>
        <taxon>OSLEUM clade</taxon>
        <taxon>Lecanoromycetidae</taxon>
        <taxon>Lecanorales</taxon>
        <taxon>Lecanorineae</taxon>
        <taxon>Parmeliaceae</taxon>
        <taxon>Imshaugia</taxon>
    </lineage>
</organism>
<dbReference type="AlphaFoldDB" id="A0A8H3J3H5"/>
<evidence type="ECO:0000259" key="3">
    <source>
        <dbReference type="PROSITE" id="PS51011"/>
    </source>
</evidence>
<feature type="region of interest" description="Disordered" evidence="2">
    <location>
        <begin position="1"/>
        <end position="77"/>
    </location>
</feature>
<dbReference type="SUPFAM" id="SSF50998">
    <property type="entry name" value="Quinoprotein alcohol dehydrogenase-like"/>
    <property type="match status" value="1"/>
</dbReference>
<dbReference type="Pfam" id="PF00400">
    <property type="entry name" value="WD40"/>
    <property type="match status" value="1"/>
</dbReference>
<feature type="compositionally biased region" description="Basic and acidic residues" evidence="2">
    <location>
        <begin position="65"/>
        <end position="77"/>
    </location>
</feature>
<dbReference type="PANTHER" id="PTHR43991:SF12">
    <property type="entry name" value="WD REPEAT PROTEIN (AFU_ORTHOLOGUE AFUA_8G05640)"/>
    <property type="match status" value="1"/>
</dbReference>
<dbReference type="InterPro" id="IPR001606">
    <property type="entry name" value="ARID_dom"/>
</dbReference>
<dbReference type="SMART" id="SM00320">
    <property type="entry name" value="WD40"/>
    <property type="match status" value="1"/>
</dbReference>
<dbReference type="PANTHER" id="PTHR43991">
    <property type="entry name" value="WD REPEAT PROTEIN (AFU_ORTHOLOGUE AFUA_8G05640)-RELATED"/>
    <property type="match status" value="1"/>
</dbReference>